<evidence type="ECO:0000313" key="15">
    <source>
        <dbReference type="Proteomes" id="UP001428290"/>
    </source>
</evidence>
<evidence type="ECO:0000256" key="5">
    <source>
        <dbReference type="ARBA" id="ARBA00022692"/>
    </source>
</evidence>
<gene>
    <name evidence="14" type="primary">petB</name>
    <name evidence="14" type="ORF">Hgul01_00684</name>
</gene>
<dbReference type="RefSeq" id="WP_345720532.1">
    <property type="nucleotide sequence ID" value="NZ_BAABRU010000002.1"/>
</dbReference>
<dbReference type="Gene3D" id="1.20.810.10">
    <property type="entry name" value="Cytochrome Bc1 Complex, Chain C"/>
    <property type="match status" value="1"/>
</dbReference>
<organism evidence="14 15">
    <name type="scientific">Herpetosiphon gulosus</name>
    <dbReference type="NCBI Taxonomy" id="1973496"/>
    <lineage>
        <taxon>Bacteria</taxon>
        <taxon>Bacillati</taxon>
        <taxon>Chloroflexota</taxon>
        <taxon>Chloroflexia</taxon>
        <taxon>Herpetosiphonales</taxon>
        <taxon>Herpetosiphonaceae</taxon>
        <taxon>Herpetosiphon</taxon>
    </lineage>
</organism>
<feature type="domain" description="Cytochrome b/b6 C-terminal region profile" evidence="13">
    <location>
        <begin position="261"/>
        <end position="386"/>
    </location>
</feature>
<evidence type="ECO:0000256" key="7">
    <source>
        <dbReference type="ARBA" id="ARBA00022982"/>
    </source>
</evidence>
<dbReference type="SUPFAM" id="SSF81648">
    <property type="entry name" value="a domain/subunit of cytochrome bc1 complex (Ubiquinol-cytochrome c reductase)"/>
    <property type="match status" value="1"/>
</dbReference>
<dbReference type="InterPro" id="IPR027387">
    <property type="entry name" value="Cytb/b6-like_sf"/>
</dbReference>
<dbReference type="CDD" id="cd00284">
    <property type="entry name" value="Cytochrome_b_N"/>
    <property type="match status" value="1"/>
</dbReference>
<name>A0ABP9WUM4_9CHLR</name>
<feature type="transmembrane region" description="Helical" evidence="11">
    <location>
        <begin position="159"/>
        <end position="179"/>
    </location>
</feature>
<evidence type="ECO:0000256" key="11">
    <source>
        <dbReference type="SAM" id="Phobius"/>
    </source>
</evidence>
<dbReference type="InterPro" id="IPR048259">
    <property type="entry name" value="Cytochrome_b_N_euk/bac"/>
</dbReference>
<evidence type="ECO:0000256" key="6">
    <source>
        <dbReference type="ARBA" id="ARBA00022723"/>
    </source>
</evidence>
<keyword evidence="5 11" id="KW-0812">Transmembrane</keyword>
<dbReference type="InterPro" id="IPR016174">
    <property type="entry name" value="Di-haem_cyt_TM"/>
</dbReference>
<keyword evidence="4" id="KW-0679">Respiratory chain</keyword>
<keyword evidence="7" id="KW-0249">Electron transport</keyword>
<evidence type="ECO:0000259" key="13">
    <source>
        <dbReference type="PROSITE" id="PS51003"/>
    </source>
</evidence>
<evidence type="ECO:0000256" key="1">
    <source>
        <dbReference type="ARBA" id="ARBA00004141"/>
    </source>
</evidence>
<evidence type="ECO:0000256" key="10">
    <source>
        <dbReference type="ARBA" id="ARBA00023136"/>
    </source>
</evidence>
<reference evidence="14 15" key="1">
    <citation type="submission" date="2024-02" db="EMBL/GenBank/DDBJ databases">
        <title>Herpetosiphon gulosus NBRC 112829.</title>
        <authorList>
            <person name="Ichikawa N."/>
            <person name="Katano-Makiyama Y."/>
            <person name="Hidaka K."/>
        </authorList>
    </citation>
    <scope>NUCLEOTIDE SEQUENCE [LARGE SCALE GENOMIC DNA]</scope>
    <source>
        <strain evidence="14 15">NBRC 112829</strain>
    </source>
</reference>
<feature type="transmembrane region" description="Helical" evidence="11">
    <location>
        <begin position="367"/>
        <end position="387"/>
    </location>
</feature>
<feature type="transmembrane region" description="Helical" evidence="11">
    <location>
        <begin position="334"/>
        <end position="355"/>
    </location>
</feature>
<evidence type="ECO:0000256" key="8">
    <source>
        <dbReference type="ARBA" id="ARBA00022989"/>
    </source>
</evidence>
<evidence type="ECO:0000256" key="4">
    <source>
        <dbReference type="ARBA" id="ARBA00022660"/>
    </source>
</evidence>
<dbReference type="InterPro" id="IPR005798">
    <property type="entry name" value="Cyt_b/b6_C"/>
</dbReference>
<keyword evidence="6" id="KW-0479">Metal-binding</keyword>
<evidence type="ECO:0000256" key="3">
    <source>
        <dbReference type="ARBA" id="ARBA00022617"/>
    </source>
</evidence>
<feature type="domain" description="Cytochrome b/b6 N-terminal region profile" evidence="12">
    <location>
        <begin position="29"/>
        <end position="256"/>
    </location>
</feature>
<comment type="subcellular location">
    <subcellularLocation>
        <location evidence="1">Membrane</location>
        <topology evidence="1">Multi-pass membrane protein</topology>
    </subcellularLocation>
</comment>
<feature type="transmembrane region" description="Helical" evidence="11">
    <location>
        <begin position="276"/>
        <end position="298"/>
    </location>
</feature>
<protein>
    <submittedName>
        <fullName evidence="14">Cytochrome b6</fullName>
    </submittedName>
</protein>
<keyword evidence="8 11" id="KW-1133">Transmembrane helix</keyword>
<feature type="transmembrane region" description="Helical" evidence="11">
    <location>
        <begin position="225"/>
        <end position="247"/>
    </location>
</feature>
<evidence type="ECO:0000256" key="9">
    <source>
        <dbReference type="ARBA" id="ARBA00023004"/>
    </source>
</evidence>
<keyword evidence="10 11" id="KW-0472">Membrane</keyword>
<keyword evidence="2" id="KW-0813">Transport</keyword>
<proteinExistence type="predicted"/>
<feature type="transmembrane region" description="Helical" evidence="11">
    <location>
        <begin position="129"/>
        <end position="147"/>
    </location>
</feature>
<evidence type="ECO:0000259" key="12">
    <source>
        <dbReference type="PROSITE" id="PS51002"/>
    </source>
</evidence>
<dbReference type="PROSITE" id="PS51002">
    <property type="entry name" value="CYTB_NTER"/>
    <property type="match status" value="1"/>
</dbReference>
<evidence type="ECO:0000256" key="2">
    <source>
        <dbReference type="ARBA" id="ARBA00022448"/>
    </source>
</evidence>
<dbReference type="EMBL" id="BAABRU010000002">
    <property type="protein sequence ID" value="GAA5526902.1"/>
    <property type="molecule type" value="Genomic_DNA"/>
</dbReference>
<keyword evidence="3" id="KW-0349">Heme</keyword>
<dbReference type="PANTHER" id="PTHR19271">
    <property type="entry name" value="CYTOCHROME B"/>
    <property type="match status" value="1"/>
</dbReference>
<dbReference type="Proteomes" id="UP001428290">
    <property type="component" value="Unassembled WGS sequence"/>
</dbReference>
<keyword evidence="15" id="KW-1185">Reference proteome</keyword>
<dbReference type="InterPro" id="IPR036150">
    <property type="entry name" value="Cyt_b/b6_C_sf"/>
</dbReference>
<feature type="transmembrane region" description="Helical" evidence="11">
    <location>
        <begin position="70"/>
        <end position="99"/>
    </location>
</feature>
<comment type="caution">
    <text evidence="14">The sequence shown here is derived from an EMBL/GenBank/DDBJ whole genome shotgun (WGS) entry which is preliminary data.</text>
</comment>
<accession>A0ABP9WUM4</accession>
<dbReference type="InterPro" id="IPR005797">
    <property type="entry name" value="Cyt_b/b6_N"/>
</dbReference>
<dbReference type="Pfam" id="PF00032">
    <property type="entry name" value="Cytochrom_B_C"/>
    <property type="match status" value="1"/>
</dbReference>
<evidence type="ECO:0000313" key="14">
    <source>
        <dbReference type="EMBL" id="GAA5526902.1"/>
    </source>
</evidence>
<dbReference type="SUPFAM" id="SSF81342">
    <property type="entry name" value="Transmembrane di-heme cytochromes"/>
    <property type="match status" value="1"/>
</dbReference>
<keyword evidence="9" id="KW-0408">Iron</keyword>
<dbReference type="PROSITE" id="PS51003">
    <property type="entry name" value="CYTB_CTER"/>
    <property type="match status" value="1"/>
</dbReference>
<sequence>MAVSPESKRKGFGGWLTEVSRSFFPSMGAREWRETLRGEPAPRPNPRMRVHSNSFWYHIRPRSLSEEATAWYYTMGLGWMSFFFFVLEAITGLVLMIYYSPSPNEAYATMTQIMNDVPLGGLMRNVHRLGAHFMVAVVILHMLRTYFTASYKAPRQFIWFTGMILLFMTLLLSFSGYLLPWDQLAFWAVTIGSSMADAAPGVGPAIGRLLRGGAEIGAGALLRFYLLHIFMLPMLTIIFISIHYYAVRKQEISPIHELFENKKPTKRKIPFLPDQVFFELAVIVVLTFAFIFINNFFWDAKLENHANALETPQHTQAPWYFFWLQGMLKLGDKIVWGLGIAGIIFGALFLLPYIDRNPSRRFKDRKFAVAGGIVSLIVFIVVSYGGLPAFGIQKVGSNELAVSYVPVEGEGRVMEVPFDQVPQEKFVYKVYYDAAVGDFKEGEFGVAEGPLPEALSPVFKEMLLELKHDVQKWAEYDVLFVRPTVTLTIEPWLYQQKTDAAEFSTAVDGLLQKRVTLDMEWTTAGYDAEGNLVETPEKSRYTQYKFLNRNGVVHVGDTEPRN</sequence>
<dbReference type="Pfam" id="PF00033">
    <property type="entry name" value="Cytochrome_B"/>
    <property type="match status" value="1"/>
</dbReference>
<dbReference type="PANTHER" id="PTHR19271:SF16">
    <property type="entry name" value="CYTOCHROME B"/>
    <property type="match status" value="1"/>
</dbReference>